<evidence type="ECO:0000313" key="1">
    <source>
        <dbReference type="EMBL" id="KAJ1947850.1"/>
    </source>
</evidence>
<evidence type="ECO:0000313" key="2">
    <source>
        <dbReference type="Proteomes" id="UP001150603"/>
    </source>
</evidence>
<dbReference type="EC" id="1.3.1.42" evidence="1"/>
<comment type="caution">
    <text evidence="1">The sequence shown here is derived from an EMBL/GenBank/DDBJ whole genome shotgun (WGS) entry which is preliminary data.</text>
</comment>
<protein>
    <submittedName>
        <fullName evidence="1">NADH-dependent flavin oxidoreductase</fullName>
        <ecNumber evidence="1">1.3.1.42</ecNumber>
    </submittedName>
</protein>
<dbReference type="Proteomes" id="UP001150603">
    <property type="component" value="Unassembled WGS sequence"/>
</dbReference>
<dbReference type="EMBL" id="JANBPW010000896">
    <property type="protein sequence ID" value="KAJ1947850.1"/>
    <property type="molecule type" value="Genomic_DNA"/>
</dbReference>
<organism evidence="1 2">
    <name type="scientific">Linderina macrospora</name>
    <dbReference type="NCBI Taxonomy" id="4868"/>
    <lineage>
        <taxon>Eukaryota</taxon>
        <taxon>Fungi</taxon>
        <taxon>Fungi incertae sedis</taxon>
        <taxon>Zoopagomycota</taxon>
        <taxon>Kickxellomycotina</taxon>
        <taxon>Kickxellomycetes</taxon>
        <taxon>Kickxellales</taxon>
        <taxon>Kickxellaceae</taxon>
        <taxon>Linderina</taxon>
    </lineage>
</organism>
<accession>A0ACC1JCQ1</accession>
<reference evidence="1" key="1">
    <citation type="submission" date="2022-07" db="EMBL/GenBank/DDBJ databases">
        <title>Phylogenomic reconstructions and comparative analyses of Kickxellomycotina fungi.</title>
        <authorList>
            <person name="Reynolds N.K."/>
            <person name="Stajich J.E."/>
            <person name="Barry K."/>
            <person name="Grigoriev I.V."/>
            <person name="Crous P."/>
            <person name="Smith M.E."/>
        </authorList>
    </citation>
    <scope>NUCLEOTIDE SEQUENCE</scope>
    <source>
        <strain evidence="1">NRRL 5244</strain>
    </source>
</reference>
<keyword evidence="1" id="KW-0560">Oxidoreductase</keyword>
<keyword evidence="2" id="KW-1185">Reference proteome</keyword>
<name>A0ACC1JCQ1_9FUNG</name>
<sequence>MAPHVNVTDNFYQMHDPAPGTAVEPGHLDIERHYVTSTTNPDPLPKLFQPLKIRNTTIKNRLWLSPMCMYSAEDGYTTGFHYMHYGQYAARGVGLMMVEATAVNPESRITPNCLGLWEDGQIAGLKSIVDHAHTYGAMAGIQLASSGRKGSTIALQLYGTRPTFKAEPEEGGWPDKVYSASDIAHSSFYYKPRALTISQIHQVQQDFVDAALRADKAGFDVIEIHAAHGYLLHQFYSPLSNNRTDEYGGSFENRVRMVIEVVQKVRKALPADKLLFVRVSGTDWVEGGWTSDDNVKLAKLLRNEGVDLLDVSSAEAVKKNVPGLLVSSVGLFSRGKPANDVLEAGSADAIFGGREFLRNTSFALSAAFELGINVKWPNQYSWGKFKKRYTPLEL</sequence>
<proteinExistence type="predicted"/>
<gene>
    <name evidence="1" type="primary">OYE32</name>
    <name evidence="1" type="ORF">FBU59_001825</name>
</gene>